<feature type="domain" description="Zn(2)-C6 fungal-type" evidence="3">
    <location>
        <begin position="24"/>
        <end position="54"/>
    </location>
</feature>
<proteinExistence type="predicted"/>
<feature type="region of interest" description="Disordered" evidence="2">
    <location>
        <begin position="1"/>
        <end position="22"/>
    </location>
</feature>
<gene>
    <name evidence="4" type="ORF">K460DRAFT_406336</name>
</gene>
<reference evidence="4" key="1">
    <citation type="submission" date="2020-01" db="EMBL/GenBank/DDBJ databases">
        <authorList>
            <consortium name="DOE Joint Genome Institute"/>
            <person name="Haridas S."/>
            <person name="Albert R."/>
            <person name="Binder M."/>
            <person name="Bloem J."/>
            <person name="Labutti K."/>
            <person name="Salamov A."/>
            <person name="Andreopoulos B."/>
            <person name="Baker S.E."/>
            <person name="Barry K."/>
            <person name="Bills G."/>
            <person name="Bluhm B.H."/>
            <person name="Cannon C."/>
            <person name="Castanera R."/>
            <person name="Culley D.E."/>
            <person name="Daum C."/>
            <person name="Ezra D."/>
            <person name="Gonzalez J.B."/>
            <person name="Henrissat B."/>
            <person name="Kuo A."/>
            <person name="Liang C."/>
            <person name="Lipzen A."/>
            <person name="Lutzoni F."/>
            <person name="Magnuson J."/>
            <person name="Mondo S."/>
            <person name="Nolan M."/>
            <person name="Ohm R."/>
            <person name="Pangilinan J."/>
            <person name="Park H.-J."/>
            <person name="Ramirez L."/>
            <person name="Alfaro M."/>
            <person name="Sun H."/>
            <person name="Tritt A."/>
            <person name="Yoshinaga Y."/>
            <person name="Zwiers L.-H."/>
            <person name="Turgeon B.G."/>
            <person name="Goodwin S.B."/>
            <person name="Spatafora J.W."/>
            <person name="Crous P.W."/>
            <person name="Grigoriev I.V."/>
        </authorList>
    </citation>
    <scope>NUCLEOTIDE SEQUENCE</scope>
    <source>
        <strain evidence="4">CBS 394.84</strain>
    </source>
</reference>
<comment type="caution">
    <text evidence="4">The sequence shown here is derived from an EMBL/GenBank/DDBJ whole genome shotgun (WGS) entry which is preliminary data.</text>
</comment>
<dbReference type="AlphaFoldDB" id="A0A9P4GJ13"/>
<feature type="compositionally biased region" description="Polar residues" evidence="2">
    <location>
        <begin position="102"/>
        <end position="118"/>
    </location>
</feature>
<dbReference type="GO" id="GO:0005634">
    <property type="term" value="C:nucleus"/>
    <property type="evidence" value="ECO:0007669"/>
    <property type="project" value="TreeGrafter"/>
</dbReference>
<protein>
    <recommendedName>
        <fullName evidence="3">Zn(2)-C6 fungal-type domain-containing protein</fullName>
    </recommendedName>
</protein>
<dbReference type="SUPFAM" id="SSF57701">
    <property type="entry name" value="Zn2/Cys6 DNA-binding domain"/>
    <property type="match status" value="1"/>
</dbReference>
<sequence>MEVSEPAEDADSPTVTRPKRSRTGCLTCRTRRRKCDESKPTCQNCTSKGFECRYAAAFQILGKNNYTPEVESSVKYGNVRFVGDNDKQPADENGNILVVNTGKNTETSPSLSSRTVSIPQGREQRLTGTENLPGPAELQNVASHTPSPNSYEFALHGLLALGSGNGVNDGLTFSPMNEPLNQLVTSAFDSIPMLGDHVALVPKAGGGHRIGDTQVGENWQSTSPSRVQVDGNVYSTVATVESPFAATPGSESSSINRTIAIAGSNKAASTHQTRISDLSTPGWTNTSDAVPRDFVLELLKYYRYHIAPWLDICDSNQCFGVEVLALSAETTMVRYGVLALADAILNRNGTAQIQKIADDNRESTAEQDVIQCALLDVFHILKDVVTDLGNFWLQEAEAGNGRKVIDTLLPQLNSDSALASCAYWLAVRLVLSCALMASTPVRIPLPFAAENLFRSTGNDSIARCAQDVIALCVDAAMFSQGDEDRWLQQRYGLNRVEVWKMLVQGFVHWYMHRPQEFQPIIELYPRDGMRSDHDFPTIVFTGGAAILANQLYHTGMLLLLQNKPRFADRPSSHSSSMSTLWHAHRICGIAIQNEEPEYWDPCLVASLIVAARTVTHRSQHAAIVYTLENVQRLTGWNLSRYTDELRSEWQLADGW</sequence>
<dbReference type="CDD" id="cd00067">
    <property type="entry name" value="GAL4"/>
    <property type="match status" value="1"/>
</dbReference>
<dbReference type="SMART" id="SM00066">
    <property type="entry name" value="GAL4"/>
    <property type="match status" value="1"/>
</dbReference>
<dbReference type="Pfam" id="PF00172">
    <property type="entry name" value="Zn_clus"/>
    <property type="match status" value="1"/>
</dbReference>
<keyword evidence="5" id="KW-1185">Reference proteome</keyword>
<evidence type="ECO:0000313" key="5">
    <source>
        <dbReference type="Proteomes" id="UP000800039"/>
    </source>
</evidence>
<dbReference type="PANTHER" id="PTHR37534:SF9">
    <property type="entry name" value="ZN(II)2CYS6 TRANSCRIPTION FACTOR (EUROFUNG)"/>
    <property type="match status" value="1"/>
</dbReference>
<accession>A0A9P4GJ13</accession>
<feature type="compositionally biased region" description="Acidic residues" evidence="2">
    <location>
        <begin position="1"/>
        <end position="11"/>
    </location>
</feature>
<dbReference type="PROSITE" id="PS50048">
    <property type="entry name" value="ZN2_CY6_FUNGAL_2"/>
    <property type="match status" value="1"/>
</dbReference>
<dbReference type="GO" id="GO:0000981">
    <property type="term" value="F:DNA-binding transcription factor activity, RNA polymerase II-specific"/>
    <property type="evidence" value="ECO:0007669"/>
    <property type="project" value="InterPro"/>
</dbReference>
<evidence type="ECO:0000256" key="1">
    <source>
        <dbReference type="ARBA" id="ARBA00023242"/>
    </source>
</evidence>
<dbReference type="EMBL" id="ML976616">
    <property type="protein sequence ID" value="KAF1846114.1"/>
    <property type="molecule type" value="Genomic_DNA"/>
</dbReference>
<dbReference type="GO" id="GO:0008270">
    <property type="term" value="F:zinc ion binding"/>
    <property type="evidence" value="ECO:0007669"/>
    <property type="project" value="InterPro"/>
</dbReference>
<dbReference type="RefSeq" id="XP_040788677.1">
    <property type="nucleotide sequence ID" value="XM_040936942.1"/>
</dbReference>
<keyword evidence="1" id="KW-0539">Nucleus</keyword>
<dbReference type="GO" id="GO:0000976">
    <property type="term" value="F:transcription cis-regulatory region binding"/>
    <property type="evidence" value="ECO:0007669"/>
    <property type="project" value="TreeGrafter"/>
</dbReference>
<dbReference type="GeneID" id="63854192"/>
<evidence type="ECO:0000313" key="4">
    <source>
        <dbReference type="EMBL" id="KAF1846114.1"/>
    </source>
</evidence>
<dbReference type="GO" id="GO:0045944">
    <property type="term" value="P:positive regulation of transcription by RNA polymerase II"/>
    <property type="evidence" value="ECO:0007669"/>
    <property type="project" value="TreeGrafter"/>
</dbReference>
<dbReference type="InterPro" id="IPR036864">
    <property type="entry name" value="Zn2-C6_fun-type_DNA-bd_sf"/>
</dbReference>
<dbReference type="InterPro" id="IPR001138">
    <property type="entry name" value="Zn2Cys6_DnaBD"/>
</dbReference>
<feature type="region of interest" description="Disordered" evidence="2">
    <location>
        <begin position="102"/>
        <end position="122"/>
    </location>
</feature>
<dbReference type="Gene3D" id="4.10.240.10">
    <property type="entry name" value="Zn(2)-C6 fungal-type DNA-binding domain"/>
    <property type="match status" value="1"/>
</dbReference>
<dbReference type="PROSITE" id="PS00463">
    <property type="entry name" value="ZN2_CY6_FUNGAL_1"/>
    <property type="match status" value="1"/>
</dbReference>
<name>A0A9P4GJ13_9PLEO</name>
<dbReference type="PANTHER" id="PTHR37534">
    <property type="entry name" value="TRANSCRIPTIONAL ACTIVATOR PROTEIN UGA3"/>
    <property type="match status" value="1"/>
</dbReference>
<evidence type="ECO:0000259" key="3">
    <source>
        <dbReference type="PROSITE" id="PS50048"/>
    </source>
</evidence>
<dbReference type="Proteomes" id="UP000800039">
    <property type="component" value="Unassembled WGS sequence"/>
</dbReference>
<evidence type="ECO:0000256" key="2">
    <source>
        <dbReference type="SAM" id="MobiDB-lite"/>
    </source>
</evidence>
<organism evidence="4 5">
    <name type="scientific">Cucurbitaria berberidis CBS 394.84</name>
    <dbReference type="NCBI Taxonomy" id="1168544"/>
    <lineage>
        <taxon>Eukaryota</taxon>
        <taxon>Fungi</taxon>
        <taxon>Dikarya</taxon>
        <taxon>Ascomycota</taxon>
        <taxon>Pezizomycotina</taxon>
        <taxon>Dothideomycetes</taxon>
        <taxon>Pleosporomycetidae</taxon>
        <taxon>Pleosporales</taxon>
        <taxon>Pleosporineae</taxon>
        <taxon>Cucurbitariaceae</taxon>
        <taxon>Cucurbitaria</taxon>
    </lineage>
</organism>
<dbReference type="OrthoDB" id="4475584at2759"/>